<keyword evidence="1" id="KW-0472">Membrane</keyword>
<sequence>MSRATIVDEPSVPSPRRTWRTDRHLRYDVAMSTIIIILITDVVLHMTLRAHKIPLDDNCSYHHVCLCLSLWSGESTWGNFVKQPQPTIAIV</sequence>
<evidence type="ECO:0000256" key="1">
    <source>
        <dbReference type="SAM" id="Phobius"/>
    </source>
</evidence>
<protein>
    <submittedName>
        <fullName evidence="2">Uncharacterized protein</fullName>
    </submittedName>
</protein>
<dbReference type="Proteomes" id="UP000886595">
    <property type="component" value="Unassembled WGS sequence"/>
</dbReference>
<feature type="transmembrane region" description="Helical" evidence="1">
    <location>
        <begin position="29"/>
        <end position="48"/>
    </location>
</feature>
<name>A0A8X7SIE3_BRACI</name>
<evidence type="ECO:0000313" key="3">
    <source>
        <dbReference type="Proteomes" id="UP000886595"/>
    </source>
</evidence>
<organism evidence="2 3">
    <name type="scientific">Brassica carinata</name>
    <name type="common">Ethiopian mustard</name>
    <name type="synonym">Abyssinian cabbage</name>
    <dbReference type="NCBI Taxonomy" id="52824"/>
    <lineage>
        <taxon>Eukaryota</taxon>
        <taxon>Viridiplantae</taxon>
        <taxon>Streptophyta</taxon>
        <taxon>Embryophyta</taxon>
        <taxon>Tracheophyta</taxon>
        <taxon>Spermatophyta</taxon>
        <taxon>Magnoliopsida</taxon>
        <taxon>eudicotyledons</taxon>
        <taxon>Gunneridae</taxon>
        <taxon>Pentapetalae</taxon>
        <taxon>rosids</taxon>
        <taxon>malvids</taxon>
        <taxon>Brassicales</taxon>
        <taxon>Brassicaceae</taxon>
        <taxon>Brassiceae</taxon>
        <taxon>Brassica</taxon>
    </lineage>
</organism>
<accession>A0A8X7SIE3</accession>
<gene>
    <name evidence="2" type="ORF">Bca52824_027342</name>
</gene>
<proteinExistence type="predicted"/>
<dbReference type="EMBL" id="JAAMPC010000006">
    <property type="protein sequence ID" value="KAG2307594.1"/>
    <property type="molecule type" value="Genomic_DNA"/>
</dbReference>
<dbReference type="AlphaFoldDB" id="A0A8X7SIE3"/>
<keyword evidence="3" id="KW-1185">Reference proteome</keyword>
<dbReference type="OrthoDB" id="1026938at2759"/>
<evidence type="ECO:0000313" key="2">
    <source>
        <dbReference type="EMBL" id="KAG2307594.1"/>
    </source>
</evidence>
<reference evidence="2 3" key="1">
    <citation type="submission" date="2020-02" db="EMBL/GenBank/DDBJ databases">
        <authorList>
            <person name="Ma Q."/>
            <person name="Huang Y."/>
            <person name="Song X."/>
            <person name="Pei D."/>
        </authorList>
    </citation>
    <scope>NUCLEOTIDE SEQUENCE [LARGE SCALE GENOMIC DNA]</scope>
    <source>
        <strain evidence="2">Sxm20200214</strain>
        <tissue evidence="2">Leaf</tissue>
    </source>
</reference>
<keyword evidence="1" id="KW-0812">Transmembrane</keyword>
<keyword evidence="1" id="KW-1133">Transmembrane helix</keyword>
<comment type="caution">
    <text evidence="2">The sequence shown here is derived from an EMBL/GenBank/DDBJ whole genome shotgun (WGS) entry which is preliminary data.</text>
</comment>